<evidence type="ECO:0000313" key="3">
    <source>
        <dbReference type="EMBL" id="KDR12952.1"/>
    </source>
</evidence>
<organism evidence="3 4">
    <name type="scientific">Zootermopsis nevadensis</name>
    <name type="common">Dampwood termite</name>
    <dbReference type="NCBI Taxonomy" id="136037"/>
    <lineage>
        <taxon>Eukaryota</taxon>
        <taxon>Metazoa</taxon>
        <taxon>Ecdysozoa</taxon>
        <taxon>Arthropoda</taxon>
        <taxon>Hexapoda</taxon>
        <taxon>Insecta</taxon>
        <taxon>Pterygota</taxon>
        <taxon>Neoptera</taxon>
        <taxon>Polyneoptera</taxon>
        <taxon>Dictyoptera</taxon>
        <taxon>Blattodea</taxon>
        <taxon>Blattoidea</taxon>
        <taxon>Termitoidae</taxon>
        <taxon>Termopsidae</taxon>
        <taxon>Zootermopsis</taxon>
    </lineage>
</organism>
<dbReference type="EMBL" id="KK852981">
    <property type="protein sequence ID" value="KDR12952.1"/>
    <property type="molecule type" value="Genomic_DNA"/>
</dbReference>
<dbReference type="AlphaFoldDB" id="A0A067QV66"/>
<gene>
    <name evidence="3" type="ORF">L798_12909</name>
</gene>
<keyword evidence="4" id="KW-1185">Reference proteome</keyword>
<feature type="compositionally biased region" description="Basic and acidic residues" evidence="1">
    <location>
        <begin position="84"/>
        <end position="98"/>
    </location>
</feature>
<evidence type="ECO:0000256" key="1">
    <source>
        <dbReference type="SAM" id="MobiDB-lite"/>
    </source>
</evidence>
<proteinExistence type="predicted"/>
<sequence length="107" mass="12233">MECTSRVFLAVVVMLMVSPLPLWGSIIKQLIQENLAGPPGNFQVVSWKFDPDAADRRRVEFEQKYGVRGQKLIARLGQGFDGNHEERKLKQIERDKRAGYPHVNDPN</sequence>
<protein>
    <submittedName>
        <fullName evidence="3">Uncharacterized protein</fullName>
    </submittedName>
</protein>
<name>A0A067QV66_ZOONE</name>
<dbReference type="STRING" id="136037.A0A067QV66"/>
<dbReference type="PANTHER" id="PTHR39951:SF1">
    <property type="entry name" value="FI22632P1"/>
    <property type="match status" value="1"/>
</dbReference>
<feature type="region of interest" description="Disordered" evidence="1">
    <location>
        <begin position="84"/>
        <end position="107"/>
    </location>
</feature>
<dbReference type="Proteomes" id="UP000027135">
    <property type="component" value="Unassembled WGS sequence"/>
</dbReference>
<reference evidence="3 4" key="1">
    <citation type="journal article" date="2014" name="Nat. Commun.">
        <title>Molecular traces of alternative social organization in a termite genome.</title>
        <authorList>
            <person name="Terrapon N."/>
            <person name="Li C."/>
            <person name="Robertson H.M."/>
            <person name="Ji L."/>
            <person name="Meng X."/>
            <person name="Booth W."/>
            <person name="Chen Z."/>
            <person name="Childers C.P."/>
            <person name="Glastad K.M."/>
            <person name="Gokhale K."/>
            <person name="Gowin J."/>
            <person name="Gronenberg W."/>
            <person name="Hermansen R.A."/>
            <person name="Hu H."/>
            <person name="Hunt B.G."/>
            <person name="Huylmans A.K."/>
            <person name="Khalil S.M."/>
            <person name="Mitchell R.D."/>
            <person name="Munoz-Torres M.C."/>
            <person name="Mustard J.A."/>
            <person name="Pan H."/>
            <person name="Reese J.T."/>
            <person name="Scharf M.E."/>
            <person name="Sun F."/>
            <person name="Vogel H."/>
            <person name="Xiao J."/>
            <person name="Yang W."/>
            <person name="Yang Z."/>
            <person name="Yang Z."/>
            <person name="Zhou J."/>
            <person name="Zhu J."/>
            <person name="Brent C.S."/>
            <person name="Elsik C.G."/>
            <person name="Goodisman M.A."/>
            <person name="Liberles D.A."/>
            <person name="Roe R.M."/>
            <person name="Vargo E.L."/>
            <person name="Vilcinskas A."/>
            <person name="Wang J."/>
            <person name="Bornberg-Bauer E."/>
            <person name="Korb J."/>
            <person name="Zhang G."/>
            <person name="Liebig J."/>
        </authorList>
    </citation>
    <scope>NUCLEOTIDE SEQUENCE [LARGE SCALE GENOMIC DNA]</scope>
    <source>
        <tissue evidence="3">Whole organism</tissue>
    </source>
</reference>
<feature type="chain" id="PRO_5001644434" evidence="2">
    <location>
        <begin position="25"/>
        <end position="107"/>
    </location>
</feature>
<dbReference type="InParanoid" id="A0A067QV66"/>
<keyword evidence="2" id="KW-0732">Signal</keyword>
<feature type="signal peptide" evidence="2">
    <location>
        <begin position="1"/>
        <end position="24"/>
    </location>
</feature>
<evidence type="ECO:0000313" key="4">
    <source>
        <dbReference type="Proteomes" id="UP000027135"/>
    </source>
</evidence>
<dbReference type="OrthoDB" id="7677333at2759"/>
<accession>A0A067QV66</accession>
<dbReference type="OMA" id="INRCANL"/>
<dbReference type="PANTHER" id="PTHR39951">
    <property type="entry name" value="FI22632P1"/>
    <property type="match status" value="1"/>
</dbReference>
<evidence type="ECO:0000256" key="2">
    <source>
        <dbReference type="SAM" id="SignalP"/>
    </source>
</evidence>